<sequence>MGLILYIRARKNRAAIIARNRALAAATAASRQHGGNGSSAGQARSAVQVDMSPPIVQAVARAVPAPVAPQGSVGGIAEQLSELAKMHQQGILNHQEYEAAKSQLLGTPTPMVAQPLGGGVSGMPYGMGGMGGATTTTTTTTTVVQAMPMGMDASLTQAYAVDANGVPMVQAFAVPTNQNV</sequence>
<dbReference type="AlphaFoldDB" id="A0A7S2GY03"/>
<evidence type="ECO:0008006" key="2">
    <source>
        <dbReference type="Google" id="ProtNLM"/>
    </source>
</evidence>
<reference evidence="1" key="1">
    <citation type="submission" date="2021-01" db="EMBL/GenBank/DDBJ databases">
        <authorList>
            <person name="Corre E."/>
            <person name="Pelletier E."/>
            <person name="Niang G."/>
            <person name="Scheremetjew M."/>
            <person name="Finn R."/>
            <person name="Kale V."/>
            <person name="Holt S."/>
            <person name="Cochrane G."/>
            <person name="Meng A."/>
            <person name="Brown T."/>
            <person name="Cohen L."/>
        </authorList>
    </citation>
    <scope>NUCLEOTIDE SEQUENCE</scope>
    <source>
        <strain evidence="1">UTEX LB 985</strain>
    </source>
</reference>
<evidence type="ECO:0000313" key="1">
    <source>
        <dbReference type="EMBL" id="CAD9474878.1"/>
    </source>
</evidence>
<name>A0A7S2GY03_9EUKA</name>
<organism evidence="1">
    <name type="scientific">Haptolina brevifila</name>
    <dbReference type="NCBI Taxonomy" id="156173"/>
    <lineage>
        <taxon>Eukaryota</taxon>
        <taxon>Haptista</taxon>
        <taxon>Haptophyta</taxon>
        <taxon>Prymnesiophyceae</taxon>
        <taxon>Prymnesiales</taxon>
        <taxon>Prymnesiaceae</taxon>
        <taxon>Haptolina</taxon>
    </lineage>
</organism>
<protein>
    <recommendedName>
        <fullName evidence="2">SHOCT domain-containing protein</fullName>
    </recommendedName>
</protein>
<gene>
    <name evidence="1" type="ORF">CBRE1094_LOCUS23572</name>
</gene>
<proteinExistence type="predicted"/>
<dbReference type="EMBL" id="HBGU01043198">
    <property type="protein sequence ID" value="CAD9474878.1"/>
    <property type="molecule type" value="Transcribed_RNA"/>
</dbReference>
<accession>A0A7S2GY03</accession>